<sequence>MRLAVATALLLATTTAHALDTKASLVDVPKQSAIIAKNAALAPVLAKLYRCSASTLIPAPTGRMEIPRHYLNGSSGPVNPAEHEATELYVHFETRVTAGANRFLATGDDAEAQCAIAQLDAWAKGNTLTDYDPRESSQAWYQSEWTLASAGVAMTVLVNDPKLDPAATARIIAWLDKAAHKLIDFERPGRDTNNHHYWRAQAATSIGILANDRKLYSFGIDAYKNAIAEIDQRGAFPQEMARHENAIHYQAFALQPLLIIAQLASRQGDDLFTYSAHGRTVRDAIVFLGKAVDDPTLVKPYTDDVQKLDIKPGDMSATAFFVQRFGTAGLPPAIAHAATTPSFVTRVGGNLQLFTAK</sequence>
<evidence type="ECO:0000256" key="3">
    <source>
        <dbReference type="SAM" id="SignalP"/>
    </source>
</evidence>
<dbReference type="RefSeq" id="WP_263371600.1">
    <property type="nucleotide sequence ID" value="NZ_JAGSYD010000003.1"/>
</dbReference>
<protein>
    <submittedName>
        <fullName evidence="5">Alginate lyase family protein</fullName>
    </submittedName>
</protein>
<evidence type="ECO:0000313" key="6">
    <source>
        <dbReference type="Proteomes" id="UP001596391"/>
    </source>
</evidence>
<feature type="domain" description="Alginate lyase" evidence="4">
    <location>
        <begin position="46"/>
        <end position="295"/>
    </location>
</feature>
<name>A0ABW1Z7P3_9BACT</name>
<dbReference type="GO" id="GO:0016829">
    <property type="term" value="F:lyase activity"/>
    <property type="evidence" value="ECO:0007669"/>
    <property type="project" value="UniProtKB-KW"/>
</dbReference>
<dbReference type="Gene3D" id="1.50.10.100">
    <property type="entry name" value="Chondroitin AC/alginate lyase"/>
    <property type="match status" value="1"/>
</dbReference>
<dbReference type="InterPro" id="IPR008397">
    <property type="entry name" value="Alginate_lyase_dom"/>
</dbReference>
<feature type="chain" id="PRO_5047068732" evidence="3">
    <location>
        <begin position="19"/>
        <end position="357"/>
    </location>
</feature>
<proteinExistence type="predicted"/>
<evidence type="ECO:0000256" key="2">
    <source>
        <dbReference type="ARBA" id="ARBA00023239"/>
    </source>
</evidence>
<keyword evidence="6" id="KW-1185">Reference proteome</keyword>
<dbReference type="SUPFAM" id="SSF48230">
    <property type="entry name" value="Chondroitin AC/alginate lyase"/>
    <property type="match status" value="1"/>
</dbReference>
<evidence type="ECO:0000259" key="4">
    <source>
        <dbReference type="Pfam" id="PF05426"/>
    </source>
</evidence>
<evidence type="ECO:0000256" key="1">
    <source>
        <dbReference type="ARBA" id="ARBA00022729"/>
    </source>
</evidence>
<accession>A0ABW1Z7P3</accession>
<organism evidence="5 6">
    <name type="scientific">Granulicella cerasi</name>
    <dbReference type="NCBI Taxonomy" id="741063"/>
    <lineage>
        <taxon>Bacteria</taxon>
        <taxon>Pseudomonadati</taxon>
        <taxon>Acidobacteriota</taxon>
        <taxon>Terriglobia</taxon>
        <taxon>Terriglobales</taxon>
        <taxon>Acidobacteriaceae</taxon>
        <taxon>Granulicella</taxon>
    </lineage>
</organism>
<comment type="caution">
    <text evidence="5">The sequence shown here is derived from an EMBL/GenBank/DDBJ whole genome shotgun (WGS) entry which is preliminary data.</text>
</comment>
<keyword evidence="2 5" id="KW-0456">Lyase</keyword>
<keyword evidence="1 3" id="KW-0732">Signal</keyword>
<evidence type="ECO:0000313" key="5">
    <source>
        <dbReference type="EMBL" id="MFC6645216.1"/>
    </source>
</evidence>
<dbReference type="Proteomes" id="UP001596391">
    <property type="component" value="Unassembled WGS sequence"/>
</dbReference>
<reference evidence="6" key="1">
    <citation type="journal article" date="2019" name="Int. J. Syst. Evol. Microbiol.">
        <title>The Global Catalogue of Microorganisms (GCM) 10K type strain sequencing project: providing services to taxonomists for standard genome sequencing and annotation.</title>
        <authorList>
            <consortium name="The Broad Institute Genomics Platform"/>
            <consortium name="The Broad Institute Genome Sequencing Center for Infectious Disease"/>
            <person name="Wu L."/>
            <person name="Ma J."/>
        </authorList>
    </citation>
    <scope>NUCLEOTIDE SEQUENCE [LARGE SCALE GENOMIC DNA]</scope>
    <source>
        <strain evidence="6">CGMCC 1.16026</strain>
    </source>
</reference>
<dbReference type="InterPro" id="IPR008929">
    <property type="entry name" value="Chondroitin_lyas"/>
</dbReference>
<dbReference type="EMBL" id="JBHSWI010000001">
    <property type="protein sequence ID" value="MFC6645216.1"/>
    <property type="molecule type" value="Genomic_DNA"/>
</dbReference>
<feature type="signal peptide" evidence="3">
    <location>
        <begin position="1"/>
        <end position="18"/>
    </location>
</feature>
<gene>
    <name evidence="5" type="ORF">ACFQBQ_06355</name>
</gene>
<dbReference type="Pfam" id="PF05426">
    <property type="entry name" value="Alginate_lyase"/>
    <property type="match status" value="1"/>
</dbReference>